<dbReference type="GO" id="GO:0007606">
    <property type="term" value="P:sensory perception of chemical stimulus"/>
    <property type="evidence" value="ECO:0007669"/>
    <property type="project" value="InterPro"/>
</dbReference>
<feature type="transmembrane region" description="Helical" evidence="2">
    <location>
        <begin position="266"/>
        <end position="287"/>
    </location>
</feature>
<evidence type="ECO:0000256" key="1">
    <source>
        <dbReference type="ARBA" id="ARBA00006803"/>
    </source>
</evidence>
<feature type="transmembrane region" description="Helical" evidence="2">
    <location>
        <begin position="53"/>
        <end position="74"/>
    </location>
</feature>
<dbReference type="Proteomes" id="UP001201812">
    <property type="component" value="Unassembled WGS sequence"/>
</dbReference>
<dbReference type="Pfam" id="PF03125">
    <property type="entry name" value="Sre"/>
    <property type="match status" value="1"/>
</dbReference>
<evidence type="ECO:0000256" key="2">
    <source>
        <dbReference type="SAM" id="Phobius"/>
    </source>
</evidence>
<keyword evidence="2" id="KW-1133">Transmembrane helix</keyword>
<dbReference type="InterPro" id="IPR052854">
    <property type="entry name" value="Serpentine_rcpt_epsilon"/>
</dbReference>
<keyword evidence="2" id="KW-0472">Membrane</keyword>
<keyword evidence="4" id="KW-1185">Reference proteome</keyword>
<dbReference type="AlphaFoldDB" id="A0AAD4MSF5"/>
<dbReference type="PANTHER" id="PTHR47518:SF9">
    <property type="entry name" value="SERPENTINE RECEPTOR, CLASS T"/>
    <property type="match status" value="1"/>
</dbReference>
<dbReference type="GO" id="GO:0016020">
    <property type="term" value="C:membrane"/>
    <property type="evidence" value="ECO:0007669"/>
    <property type="project" value="InterPro"/>
</dbReference>
<name>A0AAD4MSF5_9BILA</name>
<comment type="similarity">
    <text evidence="1">Belongs to the nematode receptor-like protein sre family.</text>
</comment>
<organism evidence="3 4">
    <name type="scientific">Ditylenchus destructor</name>
    <dbReference type="NCBI Taxonomy" id="166010"/>
    <lineage>
        <taxon>Eukaryota</taxon>
        <taxon>Metazoa</taxon>
        <taxon>Ecdysozoa</taxon>
        <taxon>Nematoda</taxon>
        <taxon>Chromadorea</taxon>
        <taxon>Rhabditida</taxon>
        <taxon>Tylenchina</taxon>
        <taxon>Tylenchomorpha</taxon>
        <taxon>Sphaerularioidea</taxon>
        <taxon>Anguinidae</taxon>
        <taxon>Anguininae</taxon>
        <taxon>Ditylenchus</taxon>
    </lineage>
</organism>
<feature type="transmembrane region" description="Helical" evidence="2">
    <location>
        <begin position="137"/>
        <end position="160"/>
    </location>
</feature>
<protein>
    <submittedName>
        <fullName evidence="3">Sre G protein-coupled chemoreceptor domain-containing protein</fullName>
    </submittedName>
</protein>
<keyword evidence="2" id="KW-0812">Transmembrane</keyword>
<gene>
    <name evidence="3" type="ORF">DdX_15633</name>
</gene>
<proteinExistence type="inferred from homology"/>
<dbReference type="EMBL" id="JAKKPZ010000103">
    <property type="protein sequence ID" value="KAI1702217.1"/>
    <property type="molecule type" value="Genomic_DNA"/>
</dbReference>
<dbReference type="PANTHER" id="PTHR47518">
    <property type="entry name" value="SERPENTINE RECEPTOR CLASS EPSILON-13-RELATED"/>
    <property type="match status" value="1"/>
</dbReference>
<feature type="transmembrane region" description="Helical" evidence="2">
    <location>
        <begin position="166"/>
        <end position="187"/>
    </location>
</feature>
<accession>A0AAD4MSF5</accession>
<reference evidence="3" key="1">
    <citation type="submission" date="2022-01" db="EMBL/GenBank/DDBJ databases">
        <title>Genome Sequence Resource for Two Populations of Ditylenchus destructor, the Migratory Endoparasitic Phytonematode.</title>
        <authorList>
            <person name="Zhang H."/>
            <person name="Lin R."/>
            <person name="Xie B."/>
        </authorList>
    </citation>
    <scope>NUCLEOTIDE SEQUENCE</scope>
    <source>
        <strain evidence="3">BazhouSP</strain>
    </source>
</reference>
<evidence type="ECO:0000313" key="4">
    <source>
        <dbReference type="Proteomes" id="UP001201812"/>
    </source>
</evidence>
<sequence>MDHLNITVVPFNAVDIIFKYFQIFNFLLILLDSAFAILLLYIIACAPQFHPNFVALINAVFGGFLLLSLTRLILAYADFQCPRAECFQGPLILNRTMLCVEVGRLFSTFLFPALTPLIVGERAIATMCLSNYEKNNFSLWTVAAFVWPIGGSVLLTYFMYNDMINMWIIAGAGAATGPMLYFGIVFIDNVNQRRYNFSTTEGSTCTLSERFQLAENIKSGVLMRRSIRVGSLGLGGFVVFFFSIYFVNSIDGKRLCKIGSDAAMNIVNFAFCAVSINASHVWLEIFWRTIHNIRAKVVPISSSSAPASTIDHSTSSVVPVPELSSQRSKNMKTSTGKKMIFKLEEERDLYFKQLKNAWDRV</sequence>
<feature type="transmembrane region" description="Helical" evidence="2">
    <location>
        <begin position="227"/>
        <end position="246"/>
    </location>
</feature>
<evidence type="ECO:0000313" key="3">
    <source>
        <dbReference type="EMBL" id="KAI1702217.1"/>
    </source>
</evidence>
<dbReference type="InterPro" id="IPR004151">
    <property type="entry name" value="7TM_GPCR_serpentine_rcpt_Sre"/>
</dbReference>
<feature type="transmembrane region" description="Helical" evidence="2">
    <location>
        <begin position="20"/>
        <end position="41"/>
    </location>
</feature>
<comment type="caution">
    <text evidence="3">The sequence shown here is derived from an EMBL/GenBank/DDBJ whole genome shotgun (WGS) entry which is preliminary data.</text>
</comment>